<evidence type="ECO:0000256" key="1">
    <source>
        <dbReference type="SAM" id="MobiDB-lite"/>
    </source>
</evidence>
<accession>A0A085MF48</accession>
<dbReference type="Proteomes" id="UP000030764">
    <property type="component" value="Unassembled WGS sequence"/>
</dbReference>
<feature type="region of interest" description="Disordered" evidence="1">
    <location>
        <begin position="1"/>
        <end position="22"/>
    </location>
</feature>
<protein>
    <submittedName>
        <fullName evidence="2">Uncharacterized protein</fullName>
    </submittedName>
</protein>
<name>A0A085MF48_9BILA</name>
<keyword evidence="3" id="KW-1185">Reference proteome</keyword>
<gene>
    <name evidence="2" type="ORF">M513_03283</name>
</gene>
<organism evidence="2 3">
    <name type="scientific">Trichuris suis</name>
    <name type="common">pig whipworm</name>
    <dbReference type="NCBI Taxonomy" id="68888"/>
    <lineage>
        <taxon>Eukaryota</taxon>
        <taxon>Metazoa</taxon>
        <taxon>Ecdysozoa</taxon>
        <taxon>Nematoda</taxon>
        <taxon>Enoplea</taxon>
        <taxon>Dorylaimia</taxon>
        <taxon>Trichinellida</taxon>
        <taxon>Trichuridae</taxon>
        <taxon>Trichuris</taxon>
    </lineage>
</organism>
<evidence type="ECO:0000313" key="2">
    <source>
        <dbReference type="EMBL" id="KFD55844.1"/>
    </source>
</evidence>
<feature type="compositionally biased region" description="Acidic residues" evidence="1">
    <location>
        <begin position="1"/>
        <end position="20"/>
    </location>
</feature>
<dbReference type="AlphaFoldDB" id="A0A085MF48"/>
<dbReference type="EMBL" id="KL363197">
    <property type="protein sequence ID" value="KFD55844.1"/>
    <property type="molecule type" value="Genomic_DNA"/>
</dbReference>
<evidence type="ECO:0000313" key="3">
    <source>
        <dbReference type="Proteomes" id="UP000030764"/>
    </source>
</evidence>
<reference evidence="2 3" key="1">
    <citation type="journal article" date="2014" name="Nat. Genet.">
        <title>Genome and transcriptome of the porcine whipworm Trichuris suis.</title>
        <authorList>
            <person name="Jex A.R."/>
            <person name="Nejsum P."/>
            <person name="Schwarz E.M."/>
            <person name="Hu L."/>
            <person name="Young N.D."/>
            <person name="Hall R.S."/>
            <person name="Korhonen P.K."/>
            <person name="Liao S."/>
            <person name="Thamsborg S."/>
            <person name="Xia J."/>
            <person name="Xu P."/>
            <person name="Wang S."/>
            <person name="Scheerlinck J.P."/>
            <person name="Hofmann A."/>
            <person name="Sternberg P.W."/>
            <person name="Wang J."/>
            <person name="Gasser R.B."/>
        </authorList>
    </citation>
    <scope>NUCLEOTIDE SEQUENCE [LARGE SCALE GENOMIC DNA]</scope>
    <source>
        <strain evidence="2">DCEP-RM93M</strain>
    </source>
</reference>
<sequence>MDESSDASPEEEEEEEEEPEFSLVNNVTFNGMPRHNGMFSLFRHSDKWGKDSMYPTLIRAAVLDLDDPFTFPVGPSSDDLANSLK</sequence>
<proteinExistence type="predicted"/>